<name>A0AAX6H3U8_IRIPA</name>
<keyword evidence="2" id="KW-1185">Reference proteome</keyword>
<proteinExistence type="predicted"/>
<gene>
    <name evidence="1" type="ORF">M6B38_122540</name>
</gene>
<dbReference type="Proteomes" id="UP001140949">
    <property type="component" value="Unassembled WGS sequence"/>
</dbReference>
<comment type="caution">
    <text evidence="1">The sequence shown here is derived from an EMBL/GenBank/DDBJ whole genome shotgun (WGS) entry which is preliminary data.</text>
</comment>
<protein>
    <submittedName>
        <fullName evidence="1">Uncharacterized protein</fullName>
    </submittedName>
</protein>
<dbReference type="EMBL" id="JANAVB010013595">
    <property type="protein sequence ID" value="KAJ6835237.1"/>
    <property type="molecule type" value="Genomic_DNA"/>
</dbReference>
<evidence type="ECO:0000313" key="1">
    <source>
        <dbReference type="EMBL" id="KAJ6835237.1"/>
    </source>
</evidence>
<evidence type="ECO:0000313" key="2">
    <source>
        <dbReference type="Proteomes" id="UP001140949"/>
    </source>
</evidence>
<accession>A0AAX6H3U8</accession>
<organism evidence="1 2">
    <name type="scientific">Iris pallida</name>
    <name type="common">Sweet iris</name>
    <dbReference type="NCBI Taxonomy" id="29817"/>
    <lineage>
        <taxon>Eukaryota</taxon>
        <taxon>Viridiplantae</taxon>
        <taxon>Streptophyta</taxon>
        <taxon>Embryophyta</taxon>
        <taxon>Tracheophyta</taxon>
        <taxon>Spermatophyta</taxon>
        <taxon>Magnoliopsida</taxon>
        <taxon>Liliopsida</taxon>
        <taxon>Asparagales</taxon>
        <taxon>Iridaceae</taxon>
        <taxon>Iridoideae</taxon>
        <taxon>Irideae</taxon>
        <taxon>Iris</taxon>
    </lineage>
</organism>
<reference evidence="1" key="1">
    <citation type="journal article" date="2023" name="GigaByte">
        <title>Genome assembly of the bearded iris, Iris pallida Lam.</title>
        <authorList>
            <person name="Bruccoleri R.E."/>
            <person name="Oakeley E.J."/>
            <person name="Faust A.M.E."/>
            <person name="Altorfer M."/>
            <person name="Dessus-Babus S."/>
            <person name="Burckhardt D."/>
            <person name="Oertli M."/>
            <person name="Naumann U."/>
            <person name="Petersen F."/>
            <person name="Wong J."/>
        </authorList>
    </citation>
    <scope>NUCLEOTIDE SEQUENCE</scope>
    <source>
        <strain evidence="1">GSM-AAB239-AS_SAM_17_03QT</strain>
    </source>
</reference>
<reference evidence="1" key="2">
    <citation type="submission" date="2023-04" db="EMBL/GenBank/DDBJ databases">
        <authorList>
            <person name="Bruccoleri R.E."/>
            <person name="Oakeley E.J."/>
            <person name="Faust A.-M."/>
            <person name="Dessus-Babus S."/>
            <person name="Altorfer M."/>
            <person name="Burckhardt D."/>
            <person name="Oertli M."/>
            <person name="Naumann U."/>
            <person name="Petersen F."/>
            <person name="Wong J."/>
        </authorList>
    </citation>
    <scope>NUCLEOTIDE SEQUENCE</scope>
    <source>
        <strain evidence="1">GSM-AAB239-AS_SAM_17_03QT</strain>
        <tissue evidence="1">Leaf</tissue>
    </source>
</reference>
<sequence>MCRVFEPCVVFVCAYQLARIWPVFVSKLLSGSCPGVWIRILPRSLSFQYVYSNLRTEILPS</sequence>
<dbReference type="AlphaFoldDB" id="A0AAX6H3U8"/>